<proteinExistence type="predicted"/>
<evidence type="ECO:0008006" key="3">
    <source>
        <dbReference type="Google" id="ProtNLM"/>
    </source>
</evidence>
<sequence length="55" mass="6363">MQEKVEMPQKPRRTFIAKQKTDFSNYRSVTVAILKQSGKRISHVAQEMGLTERAL</sequence>
<evidence type="ECO:0000313" key="1">
    <source>
        <dbReference type="EMBL" id="MDG2991989.1"/>
    </source>
</evidence>
<organism evidence="1 2">
    <name type="scientific">Candidatus Synechococcus calcipolaris G9</name>
    <dbReference type="NCBI Taxonomy" id="1497997"/>
    <lineage>
        <taxon>Bacteria</taxon>
        <taxon>Bacillati</taxon>
        <taxon>Cyanobacteriota</taxon>
        <taxon>Cyanophyceae</taxon>
        <taxon>Synechococcales</taxon>
        <taxon>Synechococcaceae</taxon>
        <taxon>Synechococcus</taxon>
    </lineage>
</organism>
<reference evidence="1" key="2">
    <citation type="submission" date="2022-01" db="EMBL/GenBank/DDBJ databases">
        <authorList>
            <person name="Zivanovic Y."/>
            <person name="Moreira D."/>
            <person name="Lopez-Garcia P."/>
        </authorList>
    </citation>
    <scope>NUCLEOTIDE SEQUENCE</scope>
    <source>
        <strain evidence="1">G9</strain>
    </source>
</reference>
<keyword evidence="2" id="KW-1185">Reference proteome</keyword>
<accession>A0ABT6F2A5</accession>
<protein>
    <recommendedName>
        <fullName evidence="3">Transposase</fullName>
    </recommendedName>
</protein>
<dbReference type="EMBL" id="JAKKUT010000006">
    <property type="protein sequence ID" value="MDG2991989.1"/>
    <property type="molecule type" value="Genomic_DNA"/>
</dbReference>
<reference evidence="1" key="1">
    <citation type="journal article" date="2022" name="Genome Biol. Evol.">
        <title>A New Gene Family Diagnostic for Intracellular Biomineralization of Amorphous Ca Carbonates by Cyanobacteria.</title>
        <authorList>
            <person name="Benzerara K."/>
            <person name="Duprat E."/>
            <person name="Bitard-Feildel T."/>
            <person name="Caumes G."/>
            <person name="Cassier-Chauvat C."/>
            <person name="Chauvat F."/>
            <person name="Dezi M."/>
            <person name="Diop S.I."/>
            <person name="Gaschignard G."/>
            <person name="Gorgen S."/>
            <person name="Gugger M."/>
            <person name="Lopez-Garcia P."/>
            <person name="Millet M."/>
            <person name="Skouri-Panet F."/>
            <person name="Moreira D."/>
            <person name="Callebaut I."/>
        </authorList>
    </citation>
    <scope>NUCLEOTIDE SEQUENCE</scope>
    <source>
        <strain evidence="1">G9</strain>
    </source>
</reference>
<dbReference type="Proteomes" id="UP001154265">
    <property type="component" value="Unassembled WGS sequence"/>
</dbReference>
<evidence type="ECO:0000313" key="2">
    <source>
        <dbReference type="Proteomes" id="UP001154265"/>
    </source>
</evidence>
<comment type="caution">
    <text evidence="1">The sequence shown here is derived from an EMBL/GenBank/DDBJ whole genome shotgun (WGS) entry which is preliminary data.</text>
</comment>
<name>A0ABT6F2A5_9SYNE</name>
<gene>
    <name evidence="1" type="ORF">L3556_13760</name>
</gene>
<dbReference type="RefSeq" id="WP_277867946.1">
    <property type="nucleotide sequence ID" value="NZ_JAKKUT010000006.1"/>
</dbReference>